<name>A0ABW7AWH1_9ACTN</name>
<dbReference type="Gene3D" id="3.40.50.1820">
    <property type="entry name" value="alpha/beta hydrolase"/>
    <property type="match status" value="1"/>
</dbReference>
<keyword evidence="2" id="KW-1185">Reference proteome</keyword>
<accession>A0ABW7AWH1</accession>
<dbReference type="EMBL" id="JBICRM010000052">
    <property type="protein sequence ID" value="MFG1710580.1"/>
    <property type="molecule type" value="Genomic_DNA"/>
</dbReference>
<evidence type="ECO:0000313" key="1">
    <source>
        <dbReference type="EMBL" id="MFG1710580.1"/>
    </source>
</evidence>
<organism evidence="1 2">
    <name type="scientific">Nonomuraea marmarensis</name>
    <dbReference type="NCBI Taxonomy" id="3351344"/>
    <lineage>
        <taxon>Bacteria</taxon>
        <taxon>Bacillati</taxon>
        <taxon>Actinomycetota</taxon>
        <taxon>Actinomycetes</taxon>
        <taxon>Streptosporangiales</taxon>
        <taxon>Streptosporangiaceae</taxon>
        <taxon>Nonomuraea</taxon>
    </lineage>
</organism>
<sequence length="267" mass="28080">MSPGAPQQGNPERQQPMHFTAETSSNGVVERNFALGEVTGLLWSPASGSDHAPLVLMAHGGGQHKRASGILGRAHRFVTGCGFNVAAIDAPGHGDRPRTAADEQHIAVLRQAQAAGEPLGPVVVGIHIDLAARAVPEWQATLDALQELPEIGAEGPIGFWGIMQGTGIGVPLTAVEPRITAAVFGCLGHESLTEAAAQITVPIEFLLQWDDEHVERQSGLALFDAFASKEKTLHANAGGHGDVPRFEVDSATRFFARHLGRTATSPA</sequence>
<evidence type="ECO:0000313" key="2">
    <source>
        <dbReference type="Proteomes" id="UP001603978"/>
    </source>
</evidence>
<keyword evidence="1" id="KW-0378">Hydrolase</keyword>
<dbReference type="GO" id="GO:0016787">
    <property type="term" value="F:hydrolase activity"/>
    <property type="evidence" value="ECO:0007669"/>
    <property type="project" value="UniProtKB-KW"/>
</dbReference>
<gene>
    <name evidence="1" type="ORF">ACFLIM_46185</name>
</gene>
<protein>
    <submittedName>
        <fullName evidence="1">Alpha/beta hydrolase</fullName>
    </submittedName>
</protein>
<dbReference type="RefSeq" id="WP_393176493.1">
    <property type="nucleotide sequence ID" value="NZ_JBICRM010000052.1"/>
</dbReference>
<comment type="caution">
    <text evidence="1">The sequence shown here is derived from an EMBL/GenBank/DDBJ whole genome shotgun (WGS) entry which is preliminary data.</text>
</comment>
<dbReference type="SUPFAM" id="SSF53474">
    <property type="entry name" value="alpha/beta-Hydrolases"/>
    <property type="match status" value="1"/>
</dbReference>
<dbReference type="InterPro" id="IPR029058">
    <property type="entry name" value="AB_hydrolase_fold"/>
</dbReference>
<proteinExistence type="predicted"/>
<dbReference type="Proteomes" id="UP001603978">
    <property type="component" value="Unassembled WGS sequence"/>
</dbReference>
<reference evidence="1 2" key="1">
    <citation type="submission" date="2024-10" db="EMBL/GenBank/DDBJ databases">
        <authorList>
            <person name="Topkara A.R."/>
            <person name="Saygin H."/>
        </authorList>
    </citation>
    <scope>NUCLEOTIDE SEQUENCE [LARGE SCALE GENOMIC DNA]</scope>
    <source>
        <strain evidence="1 2">M3C6</strain>
    </source>
</reference>